<dbReference type="EMBL" id="JAAIJQ010000091">
    <property type="protein sequence ID" value="NEV64450.1"/>
    <property type="molecule type" value="Genomic_DNA"/>
</dbReference>
<sequence>MGEASTTVRLSKETIIQLQALSLPGESLSSVIQRAALALHTLETAPSDTNARPAAAVSLTERMDALESRMEQIERRCAKDRT</sequence>
<reference evidence="1 2" key="1">
    <citation type="submission" date="2020-02" db="EMBL/GenBank/DDBJ databases">
        <title>Genome sequences of Thiorhodococcus mannitoliphagus and Thiorhodococcus minor, purple sulfur photosynthetic bacteria in the gammaproteobacterial family, Chromatiaceae.</title>
        <authorList>
            <person name="Aviles F.A."/>
            <person name="Meyer T.E."/>
            <person name="Kyndt J.A."/>
        </authorList>
    </citation>
    <scope>NUCLEOTIDE SEQUENCE [LARGE SCALE GENOMIC DNA]</scope>
    <source>
        <strain evidence="1 2">DSM 11518</strain>
    </source>
</reference>
<accession>A0A6M0K404</accession>
<dbReference type="RefSeq" id="WP_164455204.1">
    <property type="nucleotide sequence ID" value="NZ_JAAIJQ010000091.1"/>
</dbReference>
<organism evidence="1 2">
    <name type="scientific">Thiorhodococcus minor</name>
    <dbReference type="NCBI Taxonomy" id="57489"/>
    <lineage>
        <taxon>Bacteria</taxon>
        <taxon>Pseudomonadati</taxon>
        <taxon>Pseudomonadota</taxon>
        <taxon>Gammaproteobacteria</taxon>
        <taxon>Chromatiales</taxon>
        <taxon>Chromatiaceae</taxon>
        <taxon>Thiorhodococcus</taxon>
    </lineage>
</organism>
<gene>
    <name evidence="1" type="ORF">G3446_21665</name>
</gene>
<dbReference type="AlphaFoldDB" id="A0A6M0K404"/>
<keyword evidence="2" id="KW-1185">Reference proteome</keyword>
<name>A0A6M0K404_9GAMM</name>
<proteinExistence type="predicted"/>
<protein>
    <submittedName>
        <fullName evidence="1">Uncharacterized protein</fullName>
    </submittedName>
</protein>
<evidence type="ECO:0000313" key="1">
    <source>
        <dbReference type="EMBL" id="NEV64450.1"/>
    </source>
</evidence>
<comment type="caution">
    <text evidence="1">The sequence shown here is derived from an EMBL/GenBank/DDBJ whole genome shotgun (WGS) entry which is preliminary data.</text>
</comment>
<evidence type="ECO:0000313" key="2">
    <source>
        <dbReference type="Proteomes" id="UP000483379"/>
    </source>
</evidence>
<dbReference type="Proteomes" id="UP000483379">
    <property type="component" value="Unassembled WGS sequence"/>
</dbReference>